<keyword evidence="2" id="KW-1185">Reference proteome</keyword>
<comment type="caution">
    <text evidence="1">The sequence shown here is derived from an EMBL/GenBank/DDBJ whole genome shotgun (WGS) entry which is preliminary data.</text>
</comment>
<sequence length="205" mass="23929">MGAEDNAPPTLQDIFQRYGDQRDLLMQSESRLKTERIKLKTMLLDFEFHPGLMTMRDRAAFLLLEVGKSCSSKRSMAYHDPDMVEQPELMRHPLRSGMQAWRDYFNICLARLEESSTAAPNNSEWAGKVGGHSYIFTRLKVDYVTKTAQGIDEWCTEWAMMREHIADEHNKYMSELSKYNALEARWKNTKAQLQFLTNKKYCEKA</sequence>
<reference evidence="1" key="1">
    <citation type="submission" date="2021-07" db="EMBL/GenBank/DDBJ databases">
        <title>Genome Resource of American Ginseng Black Spot Pathogen Alternaria panax.</title>
        <authorList>
            <person name="Qiu C."/>
            <person name="Wang W."/>
            <person name="Liu Z."/>
        </authorList>
    </citation>
    <scope>NUCLEOTIDE SEQUENCE</scope>
    <source>
        <strain evidence="1">BNCC115425</strain>
    </source>
</reference>
<accession>A0AAD4I8E3</accession>
<gene>
    <name evidence="1" type="ORF">G6011_08090</name>
</gene>
<evidence type="ECO:0000313" key="1">
    <source>
        <dbReference type="EMBL" id="KAG9190002.1"/>
    </source>
</evidence>
<organism evidence="1 2">
    <name type="scientific">Alternaria panax</name>
    <dbReference type="NCBI Taxonomy" id="48097"/>
    <lineage>
        <taxon>Eukaryota</taxon>
        <taxon>Fungi</taxon>
        <taxon>Dikarya</taxon>
        <taxon>Ascomycota</taxon>
        <taxon>Pezizomycotina</taxon>
        <taxon>Dothideomycetes</taxon>
        <taxon>Pleosporomycetidae</taxon>
        <taxon>Pleosporales</taxon>
        <taxon>Pleosporineae</taxon>
        <taxon>Pleosporaceae</taxon>
        <taxon>Alternaria</taxon>
        <taxon>Alternaria sect. Panax</taxon>
    </lineage>
</organism>
<dbReference type="EMBL" id="JAANER010000004">
    <property type="protein sequence ID" value="KAG9190002.1"/>
    <property type="molecule type" value="Genomic_DNA"/>
</dbReference>
<protein>
    <submittedName>
        <fullName evidence="1">Uncharacterized protein</fullName>
    </submittedName>
</protein>
<dbReference type="AlphaFoldDB" id="A0AAD4I8E3"/>
<evidence type="ECO:0000313" key="2">
    <source>
        <dbReference type="Proteomes" id="UP001199106"/>
    </source>
</evidence>
<proteinExistence type="predicted"/>
<dbReference type="Proteomes" id="UP001199106">
    <property type="component" value="Unassembled WGS sequence"/>
</dbReference>
<name>A0AAD4I8E3_9PLEO</name>